<evidence type="ECO:0000256" key="1">
    <source>
        <dbReference type="ARBA" id="ARBA00004429"/>
    </source>
</evidence>
<evidence type="ECO:0000259" key="9">
    <source>
        <dbReference type="PROSITE" id="PS50928"/>
    </source>
</evidence>
<sequence>MIEFSKKLQKKPFRVTQVLFLAFVIWFAATFLIYPLWRVVIQTFFADGTFSTAAIHKILKSQRALNSIKNSFLLAVCLTLTVNCVGTFLVLVTEYFEIKGAKILRLGYMSTLVFSGLIVSNGWLYLYGKEGVITKFLSTYIQNFNTDWFVGFPAVLLVMTFACTSNHMIFLANAVRSVDNNTIDAAKNLGASQWKILKEIVLPTFKPVFLTLIVMTFAVGLGAFAAPIMVGGKSFQTIAPMILTFSGRPASRDIATLLSIVLGISQMVLLFLITRNERKGNYLSIAKTKTRLVKQKITQPFARLAVNVCAWVLFAIYTLPIFFVVLFSFQDTTAIAAQKWSLSHVTFEHYIRILSDVKSYGPLLRSFFYAGSAAALSVLFMLVFVRWLMKHQKQIFSQVLEYVYYIPWLVPTLMLALGYILAYDRPSPLLFGQMVIGHQWILPVAYLVILLPNTLRYLKSAYYSFDKNLEDASRNLGASSFRTFWKVVLPALMPVALALVALNFNTNLAEYNMSTFLFQPGQETLGLIIRANSDPMSTVDARAINLVYSVILMVMNTCILYFVYGRGSKRHFEKSGVFSS</sequence>
<feature type="transmembrane region" description="Helical" evidence="8">
    <location>
        <begin position="543"/>
        <end position="564"/>
    </location>
</feature>
<feature type="domain" description="ABC transmembrane type-1" evidence="9">
    <location>
        <begin position="363"/>
        <end position="563"/>
    </location>
</feature>
<accession>A0A2I1K675</accession>
<evidence type="ECO:0000256" key="6">
    <source>
        <dbReference type="ARBA" id="ARBA00022989"/>
    </source>
</evidence>
<keyword evidence="7 8" id="KW-0472">Membrane</keyword>
<dbReference type="GO" id="GO:0005886">
    <property type="term" value="C:plasma membrane"/>
    <property type="evidence" value="ECO:0007669"/>
    <property type="project" value="UniProtKB-SubCell"/>
</dbReference>
<feature type="transmembrane region" description="Helical" evidence="8">
    <location>
        <begin position="401"/>
        <end position="423"/>
    </location>
</feature>
<comment type="caution">
    <text evidence="10">The sequence shown here is derived from an EMBL/GenBank/DDBJ whole genome shotgun (WGS) entry which is preliminary data.</text>
</comment>
<dbReference type="PANTHER" id="PTHR43357">
    <property type="entry name" value="INNER MEMBRANE ABC TRANSPORTER PERMEASE PROTEIN YDCV"/>
    <property type="match status" value="1"/>
</dbReference>
<evidence type="ECO:0000256" key="3">
    <source>
        <dbReference type="ARBA" id="ARBA00022475"/>
    </source>
</evidence>
<dbReference type="GO" id="GO:0055085">
    <property type="term" value="P:transmembrane transport"/>
    <property type="evidence" value="ECO:0007669"/>
    <property type="project" value="InterPro"/>
</dbReference>
<dbReference type="AlphaFoldDB" id="A0A2I1K675"/>
<feature type="transmembrane region" description="Helical" evidence="8">
    <location>
        <begin position="429"/>
        <end position="451"/>
    </location>
</feature>
<keyword evidence="11" id="KW-1185">Reference proteome</keyword>
<keyword evidence="6 8" id="KW-1133">Transmembrane helix</keyword>
<reference evidence="10 11" key="1">
    <citation type="submission" date="2017-12" db="EMBL/GenBank/DDBJ databases">
        <title>Phylogenetic diversity of female urinary microbiome.</title>
        <authorList>
            <person name="Thomas-White K."/>
            <person name="Wolfe A.J."/>
        </authorList>
    </citation>
    <scope>NUCLEOTIDE SEQUENCE [LARGE SCALE GENOMIC DNA]</scope>
    <source>
        <strain evidence="10 11">UMB0844</strain>
    </source>
</reference>
<evidence type="ECO:0000256" key="4">
    <source>
        <dbReference type="ARBA" id="ARBA00022519"/>
    </source>
</evidence>
<feature type="transmembrane region" description="Helical" evidence="8">
    <location>
        <begin position="12"/>
        <end position="37"/>
    </location>
</feature>
<organism evidence="10 11">
    <name type="scientific">Aerococcus christensenii</name>
    <dbReference type="NCBI Taxonomy" id="87541"/>
    <lineage>
        <taxon>Bacteria</taxon>
        <taxon>Bacillati</taxon>
        <taxon>Bacillota</taxon>
        <taxon>Bacilli</taxon>
        <taxon>Lactobacillales</taxon>
        <taxon>Aerococcaceae</taxon>
        <taxon>Aerococcus</taxon>
    </lineage>
</organism>
<feature type="transmembrane region" description="Helical" evidence="8">
    <location>
        <begin position="367"/>
        <end position="389"/>
    </location>
</feature>
<feature type="transmembrane region" description="Helical" evidence="8">
    <location>
        <begin position="72"/>
        <end position="96"/>
    </location>
</feature>
<dbReference type="PROSITE" id="PS50928">
    <property type="entry name" value="ABC_TM1"/>
    <property type="match status" value="2"/>
</dbReference>
<evidence type="ECO:0000256" key="7">
    <source>
        <dbReference type="ARBA" id="ARBA00023136"/>
    </source>
</evidence>
<dbReference type="EMBL" id="PKGZ01000004">
    <property type="protein sequence ID" value="PKY91150.1"/>
    <property type="molecule type" value="Genomic_DNA"/>
</dbReference>
<keyword evidence="3" id="KW-1003">Cell membrane</keyword>
<proteinExistence type="inferred from homology"/>
<evidence type="ECO:0000256" key="2">
    <source>
        <dbReference type="ARBA" id="ARBA00022448"/>
    </source>
</evidence>
<keyword evidence="4" id="KW-0997">Cell inner membrane</keyword>
<dbReference type="Proteomes" id="UP000234775">
    <property type="component" value="Unassembled WGS sequence"/>
</dbReference>
<dbReference type="Gene3D" id="1.10.3720.10">
    <property type="entry name" value="MetI-like"/>
    <property type="match status" value="2"/>
</dbReference>
<feature type="transmembrane region" description="Helical" evidence="8">
    <location>
        <begin position="304"/>
        <end position="329"/>
    </location>
</feature>
<dbReference type="Pfam" id="PF00528">
    <property type="entry name" value="BPD_transp_1"/>
    <property type="match status" value="2"/>
</dbReference>
<feature type="transmembrane region" description="Helical" evidence="8">
    <location>
        <begin position="148"/>
        <end position="171"/>
    </location>
</feature>
<name>A0A2I1K675_9LACT</name>
<evidence type="ECO:0000313" key="11">
    <source>
        <dbReference type="Proteomes" id="UP000234775"/>
    </source>
</evidence>
<dbReference type="RefSeq" id="WP_101660360.1">
    <property type="nucleotide sequence ID" value="NZ_PKGZ01000004.1"/>
</dbReference>
<dbReference type="SUPFAM" id="SSF161098">
    <property type="entry name" value="MetI-like"/>
    <property type="match status" value="2"/>
</dbReference>
<feature type="transmembrane region" description="Helical" evidence="8">
    <location>
        <begin position="108"/>
        <end position="128"/>
    </location>
</feature>
<feature type="domain" description="ABC transmembrane type-1" evidence="9">
    <location>
        <begin position="68"/>
        <end position="273"/>
    </location>
</feature>
<keyword evidence="5 8" id="KW-0812">Transmembrane</keyword>
<keyword evidence="2 8" id="KW-0813">Transport</keyword>
<comment type="subcellular location">
    <subcellularLocation>
        <location evidence="1">Cell inner membrane</location>
        <topology evidence="1">Multi-pass membrane protein</topology>
    </subcellularLocation>
    <subcellularLocation>
        <location evidence="8">Cell membrane</location>
        <topology evidence="8">Multi-pass membrane protein</topology>
    </subcellularLocation>
</comment>
<comment type="similarity">
    <text evidence="8">Belongs to the binding-protein-dependent transport system permease family.</text>
</comment>
<dbReference type="PANTHER" id="PTHR43357:SF4">
    <property type="entry name" value="INNER MEMBRANE ABC TRANSPORTER PERMEASE PROTEIN YDCV"/>
    <property type="match status" value="1"/>
</dbReference>
<gene>
    <name evidence="10" type="ORF">CYJ27_05435</name>
</gene>
<feature type="transmembrane region" description="Helical" evidence="8">
    <location>
        <begin position="208"/>
        <end position="230"/>
    </location>
</feature>
<evidence type="ECO:0000313" key="10">
    <source>
        <dbReference type="EMBL" id="PKY91150.1"/>
    </source>
</evidence>
<evidence type="ECO:0000256" key="8">
    <source>
        <dbReference type="RuleBase" id="RU363032"/>
    </source>
</evidence>
<dbReference type="CDD" id="cd06261">
    <property type="entry name" value="TM_PBP2"/>
    <property type="match status" value="2"/>
</dbReference>
<feature type="transmembrane region" description="Helical" evidence="8">
    <location>
        <begin position="484"/>
        <end position="504"/>
    </location>
</feature>
<dbReference type="InterPro" id="IPR000515">
    <property type="entry name" value="MetI-like"/>
</dbReference>
<dbReference type="InterPro" id="IPR035906">
    <property type="entry name" value="MetI-like_sf"/>
</dbReference>
<evidence type="ECO:0000256" key="5">
    <source>
        <dbReference type="ARBA" id="ARBA00022692"/>
    </source>
</evidence>
<protein>
    <submittedName>
        <fullName evidence="10">Iron ABC transporter permease</fullName>
    </submittedName>
</protein>
<feature type="transmembrane region" description="Helical" evidence="8">
    <location>
        <begin position="254"/>
        <end position="273"/>
    </location>
</feature>